<accession>A0A4Q7N5W3</accession>
<dbReference type="AlphaFoldDB" id="A0A4Q7N5W3"/>
<dbReference type="SUPFAM" id="SSF56935">
    <property type="entry name" value="Porins"/>
    <property type="match status" value="1"/>
</dbReference>
<sequence length="1083" mass="122274">MFNTIKRSLERGKGRSFAPDQLLQTGFLCMLFVLLIFQAPAQAPAKKISISFSNTALKDVLVAIERQSGYRINYTMPDVNESTKINVNIKDASIRETLKATLRNTNYQFIIDGTLVIIKPQPKPAAAVVAAQARGLVSGKVVDEESGEPIADVSIRIGKKGTTTAIDGRFTLSLLKGKYEAELSAVGYGKKEITDIEVKENQNFELNITLKREKGSLESVVVKASARKESVAALYARQKNFAAISDGISAEQIQRTPDKNLGETLKRISGLATMENKYVVIRGMSERYNQAMLNGQIMPSTELNRKNFSYDMIPTNMIDNVAVYKSITPDQSAEFGGGLVQVTTKDIPSQNFNSITVGGGYNDRTTGKSFHTLKLEGKEYLGAVSDHRKLFGKSDWKNKNDVLAYYDSKGMEPVAFGNNWAVQQMNAQPSQNYSFSLGRTYALENEKKIGFVASVNYRNTLQTQDVISGRNGFDAKMESGIMDSIGLYGKQYGFTTNIGVLAGAGFSGKKFKLGWQNFYTRVLDQQLLTGIGKHADNSNDALSLGFFDNTQQSTLLQSQLKGEHLIGSKGIKLNWMGSYIHLDRQRPDNHALWAEFLNDPDGLTKGADFNMYNIIEAKGPAGSTAGDGTTGVLRSWSKVKEKNYAWDLSVQVPFNWNITRNIFKAGTSGWYKHRTFYVIRATMGANDAGVYPFIGNLFTPEHDLKAGIVPFGDEDEKKVPLYAGYGMFDNRIGKKLRLVWGVRAEFFNMDKVNDQLRQLEYLYPDADPAALYNREKKWQFFPSANLTYSLTPKMNFRLAYSKSIIRPDLRDLSFFQEYDYELGGMYLGGFVRSTLLHNYDFRYEWFPGAGEIMSLSLFYKNFKYPMEIYQQSGNKVFDLKNNYDAKNYGIELEARKSLAFTGVPVIRDIILYGNFTYMDAKVRQMHESATMNSAQDSIIIKREVLKEEKRPLSGQSNYTYNAGIYYDNKYAGVSLTYNRTTNRVFRPALRYFESYFERPVESLDFQLTGYFLKRKLEARLNISNLLDSYSVIYQKDMGQNDIEKAEKNELPNSAYFFDKNGSDIINLISKPGRTYSITLNYNF</sequence>
<keyword evidence="7" id="KW-0675">Receptor</keyword>
<dbReference type="EMBL" id="SGXA01000001">
    <property type="protein sequence ID" value="RZS76452.1"/>
    <property type="molecule type" value="Genomic_DNA"/>
</dbReference>
<comment type="subcellular location">
    <subcellularLocation>
        <location evidence="1 4">Cell outer membrane</location>
    </subcellularLocation>
</comment>
<dbReference type="RefSeq" id="WP_130540750.1">
    <property type="nucleotide sequence ID" value="NZ_CP042431.1"/>
</dbReference>
<dbReference type="InterPro" id="IPR000531">
    <property type="entry name" value="Beta-barrel_TonB"/>
</dbReference>
<evidence type="ECO:0000313" key="8">
    <source>
        <dbReference type="Proteomes" id="UP000293874"/>
    </source>
</evidence>
<organism evidence="7 8">
    <name type="scientific">Pseudobacter ginsenosidimutans</name>
    <dbReference type="NCBI Taxonomy" id="661488"/>
    <lineage>
        <taxon>Bacteria</taxon>
        <taxon>Pseudomonadati</taxon>
        <taxon>Bacteroidota</taxon>
        <taxon>Chitinophagia</taxon>
        <taxon>Chitinophagales</taxon>
        <taxon>Chitinophagaceae</taxon>
        <taxon>Pseudobacter</taxon>
    </lineage>
</organism>
<proteinExistence type="inferred from homology"/>
<evidence type="ECO:0000259" key="5">
    <source>
        <dbReference type="Pfam" id="PF00593"/>
    </source>
</evidence>
<evidence type="ECO:0000256" key="2">
    <source>
        <dbReference type="ARBA" id="ARBA00023136"/>
    </source>
</evidence>
<dbReference type="PANTHER" id="PTHR40980:SF4">
    <property type="entry name" value="TONB-DEPENDENT RECEPTOR-LIKE BETA-BARREL DOMAIN-CONTAINING PROTEIN"/>
    <property type="match status" value="1"/>
</dbReference>
<evidence type="ECO:0000256" key="3">
    <source>
        <dbReference type="ARBA" id="ARBA00023237"/>
    </source>
</evidence>
<dbReference type="Pfam" id="PF00593">
    <property type="entry name" value="TonB_dep_Rec_b-barrel"/>
    <property type="match status" value="1"/>
</dbReference>
<feature type="domain" description="TonB-dependent receptor plug" evidence="6">
    <location>
        <begin position="243"/>
        <end position="326"/>
    </location>
</feature>
<comment type="caution">
    <text evidence="7">The sequence shown here is derived from an EMBL/GenBank/DDBJ whole genome shotgun (WGS) entry which is preliminary data.</text>
</comment>
<keyword evidence="4" id="KW-0798">TonB box</keyword>
<dbReference type="Gene3D" id="2.170.130.10">
    <property type="entry name" value="TonB-dependent receptor, plug domain"/>
    <property type="match status" value="1"/>
</dbReference>
<dbReference type="Pfam" id="PF13715">
    <property type="entry name" value="CarbopepD_reg_2"/>
    <property type="match status" value="1"/>
</dbReference>
<evidence type="ECO:0000259" key="6">
    <source>
        <dbReference type="Pfam" id="PF07715"/>
    </source>
</evidence>
<dbReference type="GO" id="GO:0009279">
    <property type="term" value="C:cell outer membrane"/>
    <property type="evidence" value="ECO:0007669"/>
    <property type="project" value="UniProtKB-SubCell"/>
</dbReference>
<evidence type="ECO:0000313" key="7">
    <source>
        <dbReference type="EMBL" id="RZS76452.1"/>
    </source>
</evidence>
<gene>
    <name evidence="7" type="ORF">EV199_2337</name>
</gene>
<dbReference type="InterPro" id="IPR037066">
    <property type="entry name" value="Plug_dom_sf"/>
</dbReference>
<protein>
    <submittedName>
        <fullName evidence="7">TonB-dependent receptor-like protein</fullName>
    </submittedName>
</protein>
<feature type="domain" description="TonB-dependent receptor-like beta-barrel" evidence="5">
    <location>
        <begin position="582"/>
        <end position="1025"/>
    </location>
</feature>
<keyword evidence="3" id="KW-0998">Cell outer membrane</keyword>
<name>A0A4Q7N5W3_9BACT</name>
<dbReference type="OrthoDB" id="9768470at2"/>
<dbReference type="SUPFAM" id="SSF49464">
    <property type="entry name" value="Carboxypeptidase regulatory domain-like"/>
    <property type="match status" value="1"/>
</dbReference>
<reference evidence="7 8" key="1">
    <citation type="submission" date="2019-02" db="EMBL/GenBank/DDBJ databases">
        <title>Genomic Encyclopedia of Type Strains, Phase IV (KMG-IV): sequencing the most valuable type-strain genomes for metagenomic binning, comparative biology and taxonomic classification.</title>
        <authorList>
            <person name="Goeker M."/>
        </authorList>
    </citation>
    <scope>NUCLEOTIDE SEQUENCE [LARGE SCALE GENOMIC DNA]</scope>
    <source>
        <strain evidence="7 8">DSM 18116</strain>
    </source>
</reference>
<dbReference type="Pfam" id="PF07715">
    <property type="entry name" value="Plug"/>
    <property type="match status" value="1"/>
</dbReference>
<comment type="similarity">
    <text evidence="4">Belongs to the TonB-dependent receptor family.</text>
</comment>
<dbReference type="InterPro" id="IPR008969">
    <property type="entry name" value="CarboxyPept-like_regulatory"/>
</dbReference>
<keyword evidence="8" id="KW-1185">Reference proteome</keyword>
<dbReference type="InterPro" id="IPR036942">
    <property type="entry name" value="Beta-barrel_TonB_sf"/>
</dbReference>
<dbReference type="Proteomes" id="UP000293874">
    <property type="component" value="Unassembled WGS sequence"/>
</dbReference>
<evidence type="ECO:0000256" key="1">
    <source>
        <dbReference type="ARBA" id="ARBA00004442"/>
    </source>
</evidence>
<dbReference type="Gene3D" id="2.60.40.1120">
    <property type="entry name" value="Carboxypeptidase-like, regulatory domain"/>
    <property type="match status" value="1"/>
</dbReference>
<evidence type="ECO:0000256" key="4">
    <source>
        <dbReference type="RuleBase" id="RU003357"/>
    </source>
</evidence>
<keyword evidence="2 4" id="KW-0472">Membrane</keyword>
<dbReference type="InterPro" id="IPR012910">
    <property type="entry name" value="Plug_dom"/>
</dbReference>
<dbReference type="Gene3D" id="2.40.170.20">
    <property type="entry name" value="TonB-dependent receptor, beta-barrel domain"/>
    <property type="match status" value="1"/>
</dbReference>
<dbReference type="PANTHER" id="PTHR40980">
    <property type="entry name" value="PLUG DOMAIN-CONTAINING PROTEIN"/>
    <property type="match status" value="1"/>
</dbReference>